<reference evidence="5 6" key="2">
    <citation type="journal article" date="2019" name="G3 (Bethesda)">
        <title>Hybrid Assembly of the Genome of the Entomopathogenic Nematode Steinernema carpocapsae Identifies the X-Chromosome.</title>
        <authorList>
            <person name="Serra L."/>
            <person name="Macchietto M."/>
            <person name="Macias-Munoz A."/>
            <person name="McGill C.J."/>
            <person name="Rodriguez I.M."/>
            <person name="Rodriguez B."/>
            <person name="Murad R."/>
            <person name="Mortazavi A."/>
        </authorList>
    </citation>
    <scope>NUCLEOTIDE SEQUENCE [LARGE SCALE GENOMIC DNA]</scope>
    <source>
        <strain evidence="5 6">ALL</strain>
    </source>
</reference>
<dbReference type="STRING" id="34508.A0A4U5MGS4"/>
<protein>
    <recommendedName>
        <fullName evidence="3">Nucleolar protein 16</fullName>
    </recommendedName>
</protein>
<comment type="caution">
    <text evidence="5">The sequence shown here is derived from an EMBL/GenBank/DDBJ whole genome shotgun (WGS) entry which is preliminary data.</text>
</comment>
<reference evidence="5 6" key="1">
    <citation type="journal article" date="2015" name="Genome Biol.">
        <title>Comparative genomics of Steinernema reveals deeply conserved gene regulatory networks.</title>
        <authorList>
            <person name="Dillman A.R."/>
            <person name="Macchietto M."/>
            <person name="Porter C.F."/>
            <person name="Rogers A."/>
            <person name="Williams B."/>
            <person name="Antoshechkin I."/>
            <person name="Lee M.M."/>
            <person name="Goodwin Z."/>
            <person name="Lu X."/>
            <person name="Lewis E.E."/>
            <person name="Goodrich-Blair H."/>
            <person name="Stock S.P."/>
            <person name="Adams B.J."/>
            <person name="Sternberg P.W."/>
            <person name="Mortazavi A."/>
        </authorList>
    </citation>
    <scope>NUCLEOTIDE SEQUENCE [LARGE SCALE GENOMIC DNA]</scope>
    <source>
        <strain evidence="5 6">ALL</strain>
    </source>
</reference>
<proteinExistence type="inferred from homology"/>
<comment type="subcellular location">
    <subcellularLocation>
        <location evidence="1">Nucleus</location>
        <location evidence="1">Nucleolus</location>
    </subcellularLocation>
</comment>
<accession>A0A4U5MGS4</accession>
<gene>
    <name evidence="5" type="ORF">L596_024456</name>
</gene>
<dbReference type="Pfam" id="PF09420">
    <property type="entry name" value="Nop16"/>
    <property type="match status" value="1"/>
</dbReference>
<sequence>MPRSVKHGGKKKSAYRNLKNFRAKKLKSHKKKKEANTSCKAVADAWNKSETMKANLKNMGLSDDVNQLISLPKANLVTGETIDVEMMSLDEAKKIQKPTKVVSQIEKEQQSKTAKNSKRPEFKRLLPRDVEFCNNMIAAHGLDFEAMARDHNNLNQLTAKQIERRINTFKRSFRFQDTAE</sequence>
<evidence type="ECO:0000256" key="2">
    <source>
        <dbReference type="ARBA" id="ARBA00008479"/>
    </source>
</evidence>
<comment type="similarity">
    <text evidence="2">Belongs to the NOP16 family.</text>
</comment>
<dbReference type="AlphaFoldDB" id="A0A4U5MGS4"/>
<dbReference type="GO" id="GO:0042273">
    <property type="term" value="P:ribosomal large subunit biogenesis"/>
    <property type="evidence" value="ECO:0007669"/>
    <property type="project" value="TreeGrafter"/>
</dbReference>
<evidence type="ECO:0000256" key="1">
    <source>
        <dbReference type="ARBA" id="ARBA00004604"/>
    </source>
</evidence>
<dbReference type="GO" id="GO:0005730">
    <property type="term" value="C:nucleolus"/>
    <property type="evidence" value="ECO:0007669"/>
    <property type="project" value="UniProtKB-SubCell"/>
</dbReference>
<dbReference type="PANTHER" id="PTHR13243:SF1">
    <property type="entry name" value="NUCLEOLAR PROTEIN 16"/>
    <property type="match status" value="1"/>
</dbReference>
<dbReference type="OrthoDB" id="285729at2759"/>
<evidence type="ECO:0000256" key="4">
    <source>
        <dbReference type="ARBA" id="ARBA00023242"/>
    </source>
</evidence>
<evidence type="ECO:0000313" key="6">
    <source>
        <dbReference type="Proteomes" id="UP000298663"/>
    </source>
</evidence>
<dbReference type="EMBL" id="AZBU02000008">
    <property type="protein sequence ID" value="TKR68476.1"/>
    <property type="molecule type" value="Genomic_DNA"/>
</dbReference>
<evidence type="ECO:0000313" key="5">
    <source>
        <dbReference type="EMBL" id="TKR68476.1"/>
    </source>
</evidence>
<keyword evidence="4" id="KW-0539">Nucleus</keyword>
<organism evidence="5 6">
    <name type="scientific">Steinernema carpocapsae</name>
    <name type="common">Entomopathogenic nematode</name>
    <dbReference type="NCBI Taxonomy" id="34508"/>
    <lineage>
        <taxon>Eukaryota</taxon>
        <taxon>Metazoa</taxon>
        <taxon>Ecdysozoa</taxon>
        <taxon>Nematoda</taxon>
        <taxon>Chromadorea</taxon>
        <taxon>Rhabditida</taxon>
        <taxon>Tylenchina</taxon>
        <taxon>Panagrolaimomorpha</taxon>
        <taxon>Strongyloidoidea</taxon>
        <taxon>Steinernematidae</taxon>
        <taxon>Steinernema</taxon>
    </lineage>
</organism>
<evidence type="ECO:0000256" key="3">
    <source>
        <dbReference type="ARBA" id="ARBA00015522"/>
    </source>
</evidence>
<keyword evidence="6" id="KW-1185">Reference proteome</keyword>
<name>A0A4U5MGS4_STECR</name>
<dbReference type="InterPro" id="IPR019002">
    <property type="entry name" value="Ribosome_biogenesis_Nop16"/>
</dbReference>
<dbReference type="Proteomes" id="UP000298663">
    <property type="component" value="Unassembled WGS sequence"/>
</dbReference>
<dbReference type="PANTHER" id="PTHR13243">
    <property type="entry name" value="HSPC111 PROTEIN-RELATED"/>
    <property type="match status" value="1"/>
</dbReference>